<protein>
    <submittedName>
        <fullName evidence="14">Uncharacterized protein</fullName>
    </submittedName>
</protein>
<dbReference type="PANTHER" id="PTHR11690:SF184">
    <property type="entry name" value="PICKPOCKET 31"/>
    <property type="match status" value="1"/>
</dbReference>
<evidence type="ECO:0000256" key="8">
    <source>
        <dbReference type="ARBA" id="ARBA00023065"/>
    </source>
</evidence>
<evidence type="ECO:0000256" key="12">
    <source>
        <dbReference type="RuleBase" id="RU000679"/>
    </source>
</evidence>
<keyword evidence="3 12" id="KW-0813">Transport</keyword>
<dbReference type="Gene3D" id="2.60.470.10">
    <property type="entry name" value="Acid-sensing ion channels like domains"/>
    <property type="match status" value="2"/>
</dbReference>
<keyword evidence="8 12" id="KW-0406">Ion transport</keyword>
<dbReference type="GO" id="GO:0005886">
    <property type="term" value="C:plasma membrane"/>
    <property type="evidence" value="ECO:0007669"/>
    <property type="project" value="TreeGrafter"/>
</dbReference>
<keyword evidence="4 12" id="KW-0894">Sodium channel</keyword>
<dbReference type="EMBL" id="NWSH01000409">
    <property type="protein sequence ID" value="PCG76601.1"/>
    <property type="molecule type" value="Genomic_DNA"/>
</dbReference>
<keyword evidence="11 12" id="KW-0407">Ion channel</keyword>
<dbReference type="Gene3D" id="1.10.287.770">
    <property type="entry name" value="YojJ-like"/>
    <property type="match status" value="1"/>
</dbReference>
<proteinExistence type="inferred from homology"/>
<dbReference type="Gene3D" id="1.10.287.820">
    <property type="entry name" value="Acid-sensing ion channel domain"/>
    <property type="match status" value="2"/>
</dbReference>
<keyword evidence="6 13" id="KW-1133">Transmembrane helix</keyword>
<sequence length="723" mass="81893">MSHKENRSNSLLGLKDKIQYLSDKCSLQWLGYVFTPVPTPLFKRLFWLATITACCACSAVVLRGALALYTTDAVSYSVETDYLEWDTPFPALTMCEEANPTWIKKYLAQNSLPATLATFSQEVSFRSVKFCRSCVSCEMGKTCVQNFLELVNGIRRKCDELLTDCWWDGKPFPCCERFHPIATEFGTCFVFNSRWTGDEAIINRHTGLPSLEFSATQSINIWIHSPDDMITIASENILGFCGTLHRITDFEVTLKAEQTISDVSVQLLSPSNRDCLFAHERPEFANLWPFARYSYSACIMYSRAFVQAEVCNCTHHFMPQIGNIPKCDFDGLVCLHKAKKEDLSTEQYQCPMACEEVIYTDIHVACPRQSSNVPEELLHRGTRGRMSLASHPSLRVRRQAIRELLGLVAVVLRGALALYTTEAVSYSVETDYLEWDTPFPALTVCEEANPTWIKKYLAQFHPITTEFGTCFVFNSRWTGDEAIININRHTGLPSLVFSATQSINIWIHSPDDMITIASENILGFCGTLHRITDFEVTLKAEQTISDVSVQLLSPSNRDCLFAHERPEFADLWPFARYSYSACIMYSRAFVQAEVCNCTHHFMPQIGNIPKCDFDGLVCLHKAKKEDLSTEQYQCPMACEEVIYTDIHVACPRQSSNVPEELLRRGTRGRMSLASHPSLRVRRQAIRELLGLVVDVGGVIGVFFGASLLSFLEVIYILFIRRYT</sequence>
<evidence type="ECO:0000256" key="10">
    <source>
        <dbReference type="ARBA" id="ARBA00023201"/>
    </source>
</evidence>
<dbReference type="Pfam" id="PF00858">
    <property type="entry name" value="ASC"/>
    <property type="match status" value="2"/>
</dbReference>
<evidence type="ECO:0000313" key="14">
    <source>
        <dbReference type="EMBL" id="PCG76601.1"/>
    </source>
</evidence>
<keyword evidence="5 12" id="KW-0812">Transmembrane</keyword>
<dbReference type="InterPro" id="IPR001873">
    <property type="entry name" value="ENaC"/>
</dbReference>
<comment type="subcellular location">
    <subcellularLocation>
        <location evidence="1">Membrane</location>
        <topology evidence="1">Multi-pass membrane protein</topology>
    </subcellularLocation>
</comment>
<dbReference type="AlphaFoldDB" id="A0A2A4JX78"/>
<accession>A0A2A4JX78</accession>
<dbReference type="PANTHER" id="PTHR11690">
    <property type="entry name" value="AMILORIDE-SENSITIVE SODIUM CHANNEL-RELATED"/>
    <property type="match status" value="1"/>
</dbReference>
<evidence type="ECO:0000256" key="5">
    <source>
        <dbReference type="ARBA" id="ARBA00022692"/>
    </source>
</evidence>
<feature type="transmembrane region" description="Helical" evidence="13">
    <location>
        <begin position="688"/>
        <end position="718"/>
    </location>
</feature>
<name>A0A2A4JX78_HELVI</name>
<feature type="transmembrane region" description="Helical" evidence="13">
    <location>
        <begin position="45"/>
        <end position="69"/>
    </location>
</feature>
<evidence type="ECO:0000256" key="1">
    <source>
        <dbReference type="ARBA" id="ARBA00004141"/>
    </source>
</evidence>
<evidence type="ECO:0000256" key="11">
    <source>
        <dbReference type="ARBA" id="ARBA00023303"/>
    </source>
</evidence>
<evidence type="ECO:0000256" key="6">
    <source>
        <dbReference type="ARBA" id="ARBA00022989"/>
    </source>
</evidence>
<evidence type="ECO:0000256" key="4">
    <source>
        <dbReference type="ARBA" id="ARBA00022461"/>
    </source>
</evidence>
<reference evidence="14" key="1">
    <citation type="submission" date="2017-09" db="EMBL/GenBank/DDBJ databases">
        <title>Contemporary evolution of a Lepidopteran species, Heliothis virescens, in response to modern agricultural practices.</title>
        <authorList>
            <person name="Fritz M.L."/>
            <person name="Deyonke A.M."/>
            <person name="Papanicolaou A."/>
            <person name="Micinski S."/>
            <person name="Westbrook J."/>
            <person name="Gould F."/>
        </authorList>
    </citation>
    <scope>NUCLEOTIDE SEQUENCE [LARGE SCALE GENOMIC DNA]</scope>
    <source>
        <strain evidence="14">HvINT-</strain>
        <tissue evidence="14">Whole body</tissue>
    </source>
</reference>
<evidence type="ECO:0000256" key="7">
    <source>
        <dbReference type="ARBA" id="ARBA00023053"/>
    </source>
</evidence>
<evidence type="ECO:0000256" key="13">
    <source>
        <dbReference type="SAM" id="Phobius"/>
    </source>
</evidence>
<keyword evidence="9 13" id="KW-0472">Membrane</keyword>
<evidence type="ECO:0000256" key="3">
    <source>
        <dbReference type="ARBA" id="ARBA00022448"/>
    </source>
</evidence>
<comment type="similarity">
    <text evidence="2 12">Belongs to the amiloride-sensitive sodium channel (TC 1.A.6) family.</text>
</comment>
<dbReference type="GO" id="GO:0015280">
    <property type="term" value="F:ligand-gated sodium channel activity"/>
    <property type="evidence" value="ECO:0007669"/>
    <property type="project" value="TreeGrafter"/>
</dbReference>
<evidence type="ECO:0000256" key="9">
    <source>
        <dbReference type="ARBA" id="ARBA00023136"/>
    </source>
</evidence>
<keyword evidence="10 12" id="KW-0739">Sodium transport</keyword>
<gene>
    <name evidence="14" type="ORF">B5V51_9095</name>
</gene>
<organism evidence="14">
    <name type="scientific">Heliothis virescens</name>
    <name type="common">Tobacco budworm moth</name>
    <dbReference type="NCBI Taxonomy" id="7102"/>
    <lineage>
        <taxon>Eukaryota</taxon>
        <taxon>Metazoa</taxon>
        <taxon>Ecdysozoa</taxon>
        <taxon>Arthropoda</taxon>
        <taxon>Hexapoda</taxon>
        <taxon>Insecta</taxon>
        <taxon>Pterygota</taxon>
        <taxon>Neoptera</taxon>
        <taxon>Endopterygota</taxon>
        <taxon>Lepidoptera</taxon>
        <taxon>Glossata</taxon>
        <taxon>Ditrysia</taxon>
        <taxon>Noctuoidea</taxon>
        <taxon>Noctuidae</taxon>
        <taxon>Heliothinae</taxon>
        <taxon>Heliothis</taxon>
    </lineage>
</organism>
<dbReference type="STRING" id="7102.A0A2A4JX78"/>
<evidence type="ECO:0000256" key="2">
    <source>
        <dbReference type="ARBA" id="ARBA00007193"/>
    </source>
</evidence>
<comment type="caution">
    <text evidence="14">The sequence shown here is derived from an EMBL/GenBank/DDBJ whole genome shotgun (WGS) entry which is preliminary data.</text>
</comment>
<keyword evidence="7" id="KW-0915">Sodium</keyword>